<dbReference type="AlphaFoldDB" id="A0A2T1DWK7"/>
<evidence type="ECO:0000259" key="1">
    <source>
        <dbReference type="Pfam" id="PF13676"/>
    </source>
</evidence>
<evidence type="ECO:0000313" key="2">
    <source>
        <dbReference type="EMBL" id="PSB24870.1"/>
    </source>
</evidence>
<comment type="caution">
    <text evidence="2">The sequence shown here is derived from an EMBL/GenBank/DDBJ whole genome shotgun (WGS) entry which is preliminary data.</text>
</comment>
<dbReference type="Proteomes" id="UP000239576">
    <property type="component" value="Unassembled WGS sequence"/>
</dbReference>
<dbReference type="EMBL" id="PVWK01000140">
    <property type="protein sequence ID" value="PSB24870.1"/>
    <property type="molecule type" value="Genomic_DNA"/>
</dbReference>
<dbReference type="Pfam" id="PF13676">
    <property type="entry name" value="TIR_2"/>
    <property type="match status" value="1"/>
</dbReference>
<dbReference type="InterPro" id="IPR035897">
    <property type="entry name" value="Toll_tir_struct_dom_sf"/>
</dbReference>
<proteinExistence type="predicted"/>
<name>A0A2T1DWK7_9CYAN</name>
<dbReference type="OrthoDB" id="478265at2"/>
<protein>
    <submittedName>
        <fullName evidence="2">Disease resistance protein</fullName>
    </submittedName>
</protein>
<dbReference type="SUPFAM" id="SSF52200">
    <property type="entry name" value="Toll/Interleukin receptor TIR domain"/>
    <property type="match status" value="1"/>
</dbReference>
<dbReference type="InterPro" id="IPR000157">
    <property type="entry name" value="TIR_dom"/>
</dbReference>
<feature type="domain" description="TIR" evidence="1">
    <location>
        <begin position="7"/>
        <end position="131"/>
    </location>
</feature>
<accession>A0A2T1DWK7</accession>
<gene>
    <name evidence="2" type="ORF">C7B82_25855</name>
</gene>
<dbReference type="GO" id="GO:0007165">
    <property type="term" value="P:signal transduction"/>
    <property type="evidence" value="ECO:0007669"/>
    <property type="project" value="InterPro"/>
</dbReference>
<sequence>MTKRFNVALSFPGEHRPFVAAIADVLAQTLTKPRVFYDRFYEAELARPNLDIYLQRIYPDDADLIVVFLCEDYNNKEWCHLEARAIRDLIKQRRDEEIMFVRVDNGKVDGVFSVDGYVNAHDRPASEIAQLICERLQRVQAG</sequence>
<reference evidence="3" key="1">
    <citation type="submission" date="2018-02" db="EMBL/GenBank/DDBJ databases">
        <authorList>
            <person name="Moore K."/>
            <person name="Momper L."/>
        </authorList>
    </citation>
    <scope>NUCLEOTIDE SEQUENCE [LARGE SCALE GENOMIC DNA]</scope>
    <source>
        <strain evidence="3">ULC18</strain>
    </source>
</reference>
<reference evidence="2 3" key="2">
    <citation type="submission" date="2018-03" db="EMBL/GenBank/DDBJ databases">
        <title>The ancient ancestry and fast evolution of plastids.</title>
        <authorList>
            <person name="Moore K.R."/>
            <person name="Magnabosco C."/>
            <person name="Momper L."/>
            <person name="Gold D.A."/>
            <person name="Bosak T."/>
            <person name="Fournier G.P."/>
        </authorList>
    </citation>
    <scope>NUCLEOTIDE SEQUENCE [LARGE SCALE GENOMIC DNA]</scope>
    <source>
        <strain evidence="2 3">ULC18</strain>
    </source>
</reference>
<organism evidence="2 3">
    <name type="scientific">Stenomitos frigidus ULC18</name>
    <dbReference type="NCBI Taxonomy" id="2107698"/>
    <lineage>
        <taxon>Bacteria</taxon>
        <taxon>Bacillati</taxon>
        <taxon>Cyanobacteriota</taxon>
        <taxon>Cyanophyceae</taxon>
        <taxon>Leptolyngbyales</taxon>
        <taxon>Leptolyngbyaceae</taxon>
        <taxon>Stenomitos</taxon>
    </lineage>
</organism>
<dbReference type="Gene3D" id="3.40.50.10140">
    <property type="entry name" value="Toll/interleukin-1 receptor homology (TIR) domain"/>
    <property type="match status" value="1"/>
</dbReference>
<evidence type="ECO:0000313" key="3">
    <source>
        <dbReference type="Proteomes" id="UP000239576"/>
    </source>
</evidence>
<keyword evidence="3" id="KW-1185">Reference proteome</keyword>